<evidence type="ECO:0000313" key="3">
    <source>
        <dbReference type="Proteomes" id="UP000612746"/>
    </source>
</evidence>
<sequence>MGIFGRKVHNDTNAEVHKDAHNHHGVRDIAAAGGVDYALRHHEKSEDKKHPNQNHDHKARDAALAGGVGLGLHEHDKHKRDAALKEEEARHSRAAAAATAPGHHGHNAAVPATAAAGGAYGAHGANGAYGANGATGAAGANGAMPSNSHARSLKTKGKMDSFFGGMFCSHGMKMRGIERQQAANREYKQVAHMREADRLHAQANAHARAAGVA</sequence>
<dbReference type="OrthoDB" id="2434020at2759"/>
<organism evidence="2 3">
    <name type="scientific">Umbelopsis vinacea</name>
    <dbReference type="NCBI Taxonomy" id="44442"/>
    <lineage>
        <taxon>Eukaryota</taxon>
        <taxon>Fungi</taxon>
        <taxon>Fungi incertae sedis</taxon>
        <taxon>Mucoromycota</taxon>
        <taxon>Mucoromycotina</taxon>
        <taxon>Umbelopsidomycetes</taxon>
        <taxon>Umbelopsidales</taxon>
        <taxon>Umbelopsidaceae</taxon>
        <taxon>Umbelopsis</taxon>
    </lineage>
</organism>
<reference evidence="2" key="1">
    <citation type="submission" date="2020-12" db="EMBL/GenBank/DDBJ databases">
        <title>Metabolic potential, ecology and presence of endohyphal bacteria is reflected in genomic diversity of Mucoromycotina.</title>
        <authorList>
            <person name="Muszewska A."/>
            <person name="Okrasinska A."/>
            <person name="Steczkiewicz K."/>
            <person name="Drgas O."/>
            <person name="Orlowska M."/>
            <person name="Perlinska-Lenart U."/>
            <person name="Aleksandrzak-Piekarczyk T."/>
            <person name="Szatraj K."/>
            <person name="Zielenkiewicz U."/>
            <person name="Pilsyk S."/>
            <person name="Malc E."/>
            <person name="Mieczkowski P."/>
            <person name="Kruszewska J.S."/>
            <person name="Biernat P."/>
            <person name="Pawlowska J."/>
        </authorList>
    </citation>
    <scope>NUCLEOTIDE SEQUENCE</scope>
    <source>
        <strain evidence="2">WA0000051536</strain>
    </source>
</reference>
<dbReference type="AlphaFoldDB" id="A0A8H7PYW3"/>
<feature type="compositionally biased region" description="Basic and acidic residues" evidence="1">
    <location>
        <begin position="8"/>
        <end position="19"/>
    </location>
</feature>
<feature type="compositionally biased region" description="Low complexity" evidence="1">
    <location>
        <begin position="94"/>
        <end position="109"/>
    </location>
</feature>
<evidence type="ECO:0000313" key="2">
    <source>
        <dbReference type="EMBL" id="KAG2182666.1"/>
    </source>
</evidence>
<feature type="region of interest" description="Disordered" evidence="1">
    <location>
        <begin position="1"/>
        <end position="24"/>
    </location>
</feature>
<feature type="region of interest" description="Disordered" evidence="1">
    <location>
        <begin position="73"/>
        <end position="109"/>
    </location>
</feature>
<protein>
    <submittedName>
        <fullName evidence="2">Uncharacterized protein</fullName>
    </submittedName>
</protein>
<proteinExistence type="predicted"/>
<accession>A0A8H7PYW3</accession>
<dbReference type="EMBL" id="JAEPRA010000007">
    <property type="protein sequence ID" value="KAG2182666.1"/>
    <property type="molecule type" value="Genomic_DNA"/>
</dbReference>
<dbReference type="Proteomes" id="UP000612746">
    <property type="component" value="Unassembled WGS sequence"/>
</dbReference>
<comment type="caution">
    <text evidence="2">The sequence shown here is derived from an EMBL/GenBank/DDBJ whole genome shotgun (WGS) entry which is preliminary data.</text>
</comment>
<name>A0A8H7PYW3_9FUNG</name>
<gene>
    <name evidence="2" type="ORF">INT44_005645</name>
</gene>
<keyword evidence="3" id="KW-1185">Reference proteome</keyword>
<feature type="compositionally biased region" description="Basic and acidic residues" evidence="1">
    <location>
        <begin position="73"/>
        <end position="91"/>
    </location>
</feature>
<evidence type="ECO:0000256" key="1">
    <source>
        <dbReference type="SAM" id="MobiDB-lite"/>
    </source>
</evidence>